<organism evidence="7 8">
    <name type="scientific">Arabidopsis suecica</name>
    <name type="common">Swedish thale-cress</name>
    <name type="synonym">Cardaminopsis suecica</name>
    <dbReference type="NCBI Taxonomy" id="45249"/>
    <lineage>
        <taxon>Eukaryota</taxon>
        <taxon>Viridiplantae</taxon>
        <taxon>Streptophyta</taxon>
        <taxon>Embryophyta</taxon>
        <taxon>Tracheophyta</taxon>
        <taxon>Spermatophyta</taxon>
        <taxon>Magnoliopsida</taxon>
        <taxon>eudicotyledons</taxon>
        <taxon>Gunneridae</taxon>
        <taxon>Pentapetalae</taxon>
        <taxon>rosids</taxon>
        <taxon>malvids</taxon>
        <taxon>Brassicales</taxon>
        <taxon>Brassicaceae</taxon>
        <taxon>Camelineae</taxon>
        <taxon>Arabidopsis</taxon>
    </lineage>
</organism>
<dbReference type="GO" id="GO:0006952">
    <property type="term" value="P:defense response"/>
    <property type="evidence" value="ECO:0007669"/>
    <property type="project" value="UniProtKB-KW"/>
</dbReference>
<feature type="domain" description="TIR" evidence="6">
    <location>
        <begin position="24"/>
        <end position="188"/>
    </location>
</feature>
<keyword evidence="8" id="KW-1185">Reference proteome</keyword>
<keyword evidence="1" id="KW-0677">Repeat</keyword>
<dbReference type="FunFam" id="3.40.50.10140:FF:000007">
    <property type="entry name" value="Disease resistance protein (TIR-NBS-LRR class)"/>
    <property type="match status" value="1"/>
</dbReference>
<dbReference type="InterPro" id="IPR002182">
    <property type="entry name" value="NB-ARC"/>
</dbReference>
<dbReference type="Pfam" id="PF01582">
    <property type="entry name" value="TIR"/>
    <property type="match status" value="1"/>
</dbReference>
<keyword evidence="3" id="KW-0611">Plant defense</keyword>
<evidence type="ECO:0000256" key="1">
    <source>
        <dbReference type="ARBA" id="ARBA00022737"/>
    </source>
</evidence>
<proteinExistence type="predicted"/>
<dbReference type="SMART" id="SM00255">
    <property type="entry name" value="TIR"/>
    <property type="match status" value="1"/>
</dbReference>
<dbReference type="GO" id="GO:0016787">
    <property type="term" value="F:hydrolase activity"/>
    <property type="evidence" value="ECO:0007669"/>
    <property type="project" value="UniProtKB-KW"/>
</dbReference>
<accession>A0A8T2HGQ7</accession>
<dbReference type="PANTHER" id="PTHR11017">
    <property type="entry name" value="LEUCINE-RICH REPEAT-CONTAINING PROTEIN"/>
    <property type="match status" value="1"/>
</dbReference>
<comment type="caution">
    <text evidence="7">The sequence shown here is derived from an EMBL/GenBank/DDBJ whole genome shotgun (WGS) entry which is preliminary data.</text>
</comment>
<protein>
    <submittedName>
        <fullName evidence="7">AAA+ ATPase domain</fullName>
    </submittedName>
</protein>
<dbReference type="InterPro" id="IPR044974">
    <property type="entry name" value="Disease_R_plants"/>
</dbReference>
<dbReference type="OrthoDB" id="1109770at2759"/>
<dbReference type="EMBL" id="JAEFBJ010000001">
    <property type="protein sequence ID" value="KAG7658590.1"/>
    <property type="molecule type" value="Genomic_DNA"/>
</dbReference>
<evidence type="ECO:0000256" key="5">
    <source>
        <dbReference type="SAM" id="MobiDB-lite"/>
    </source>
</evidence>
<dbReference type="SMART" id="SM00382">
    <property type="entry name" value="AAA"/>
    <property type="match status" value="1"/>
</dbReference>
<evidence type="ECO:0000259" key="6">
    <source>
        <dbReference type="PROSITE" id="PS50104"/>
    </source>
</evidence>
<dbReference type="AlphaFoldDB" id="A0A8T2HGQ7"/>
<dbReference type="PROSITE" id="PS50104">
    <property type="entry name" value="TIR"/>
    <property type="match status" value="1"/>
</dbReference>
<keyword evidence="4" id="KW-0520">NAD</keyword>
<feature type="region of interest" description="Disordered" evidence="5">
    <location>
        <begin position="1"/>
        <end position="20"/>
    </location>
</feature>
<name>A0A8T2HGQ7_ARASU</name>
<reference evidence="7 8" key="1">
    <citation type="submission" date="2020-12" db="EMBL/GenBank/DDBJ databases">
        <title>Concerted genomic and epigenomic changes stabilize Arabidopsis allopolyploids.</title>
        <authorList>
            <person name="Chen Z."/>
        </authorList>
    </citation>
    <scope>NUCLEOTIDE SEQUENCE [LARGE SCALE GENOMIC DNA]</scope>
    <source>
        <strain evidence="7">As9502</strain>
        <tissue evidence="7">Leaf</tissue>
    </source>
</reference>
<dbReference type="GO" id="GO:0043531">
    <property type="term" value="F:ADP binding"/>
    <property type="evidence" value="ECO:0007669"/>
    <property type="project" value="InterPro"/>
</dbReference>
<dbReference type="InterPro" id="IPR003593">
    <property type="entry name" value="AAA+_ATPase"/>
</dbReference>
<gene>
    <name evidence="7" type="ORF">ISN44_As01g055570</name>
</gene>
<evidence type="ECO:0000313" key="8">
    <source>
        <dbReference type="Proteomes" id="UP000694251"/>
    </source>
</evidence>
<dbReference type="InterPro" id="IPR000157">
    <property type="entry name" value="TIR_dom"/>
</dbReference>
<dbReference type="Proteomes" id="UP000694251">
    <property type="component" value="Chromosome 1"/>
</dbReference>
<evidence type="ECO:0000313" key="7">
    <source>
        <dbReference type="EMBL" id="KAG7658590.1"/>
    </source>
</evidence>
<dbReference type="FunFam" id="3.40.50.300:FF:001002">
    <property type="entry name" value="Disease resistance protein (TIR-NBS-LRR class)"/>
    <property type="match status" value="1"/>
</dbReference>
<dbReference type="Pfam" id="PF00931">
    <property type="entry name" value="NB-ARC"/>
    <property type="match status" value="1"/>
</dbReference>
<sequence length="517" mass="57685">MAASTSSSSSSSSSSISSPSPCTWRYMTFTSFHGPDVRNTFLSHLRKQFNTNGITMFDDKRMERSQTLAPTLKQAIRESKIYIVLLSKNYASSSWCLDELLEILNCKEKRGQRVMTIFYGVNPSDVRKQTGEFGIAFNETCARKTEEERTKWSHALTCVGNITGVHVQDRDDEANMIEKIATDVSEKLNATESKDFDDIVGLKAHLTEIESLLYVDYDKVKIVGISGPAGIGKSTIARALHSLLSSSFNLSCFMENLISESNPGSSLEYSSKLSLQEQLLSQVLNLKDFRIRHLGAIQEWLHDQRVLIILDDVTSLEQLEVLANMKWFGPGSRIIVITEDKDILVQHGIKDVYHVGFPSDADALKIFCLSAFGQASPPDGSVKLHECEMVVKYCGSLPLNLHVLGLAFRGRSDDECNLGLLGFLCLSLSEKSQTLLYYLIGCSFLENAKETGNDLDICHPSGDLTKILADLAEEIGDDLDIELGQIFELANKAWPTLTRNGMEYLFELWFSKAEYNN</sequence>
<evidence type="ECO:0000256" key="3">
    <source>
        <dbReference type="ARBA" id="ARBA00022821"/>
    </source>
</evidence>
<keyword evidence="2" id="KW-0378">Hydrolase</keyword>
<evidence type="ECO:0000256" key="4">
    <source>
        <dbReference type="ARBA" id="ARBA00023027"/>
    </source>
</evidence>
<dbReference type="GO" id="GO:0007165">
    <property type="term" value="P:signal transduction"/>
    <property type="evidence" value="ECO:0007669"/>
    <property type="project" value="InterPro"/>
</dbReference>
<evidence type="ECO:0000256" key="2">
    <source>
        <dbReference type="ARBA" id="ARBA00022801"/>
    </source>
</evidence>
<dbReference type="PANTHER" id="PTHR11017:SF225">
    <property type="entry name" value="ADP-RIBOSYL CYCLASE_CYCLIC ADP-RIBOSE HYDROLASE-RELATED"/>
    <property type="match status" value="1"/>
</dbReference>